<proteinExistence type="predicted"/>
<name>A0A5C1AMT5_9BACT</name>
<sequence>MSCLARERLAKMCADADVSFNVALGVLNDSLREFPPGGPPIKQLGGANLDRLSYARHLARHRGSENLERVVWDYLVD</sequence>
<keyword evidence="2" id="KW-1185">Reference proteome</keyword>
<reference evidence="2" key="1">
    <citation type="submission" date="2019-08" db="EMBL/GenBank/DDBJ databases">
        <title>Limnoglobus roseus gen. nov., sp. nov., a novel freshwater planctomycete with a giant genome from the family Gemmataceae.</title>
        <authorList>
            <person name="Kulichevskaya I.S."/>
            <person name="Naumoff D.G."/>
            <person name="Miroshnikov K."/>
            <person name="Ivanova A."/>
            <person name="Philippov D.A."/>
            <person name="Hakobyan A."/>
            <person name="Rijpstra I.C."/>
            <person name="Sinninghe Damste J.S."/>
            <person name="Liesack W."/>
            <person name="Dedysh S.N."/>
        </authorList>
    </citation>
    <scope>NUCLEOTIDE SEQUENCE [LARGE SCALE GENOMIC DNA]</scope>
    <source>
        <strain evidence="2">PX52</strain>
    </source>
</reference>
<gene>
    <name evidence="1" type="ORF">PX52LOC_05540</name>
</gene>
<organism evidence="1 2">
    <name type="scientific">Limnoglobus roseus</name>
    <dbReference type="NCBI Taxonomy" id="2598579"/>
    <lineage>
        <taxon>Bacteria</taxon>
        <taxon>Pseudomonadati</taxon>
        <taxon>Planctomycetota</taxon>
        <taxon>Planctomycetia</taxon>
        <taxon>Gemmatales</taxon>
        <taxon>Gemmataceae</taxon>
        <taxon>Limnoglobus</taxon>
    </lineage>
</organism>
<dbReference type="AlphaFoldDB" id="A0A5C1AMT5"/>
<protein>
    <submittedName>
        <fullName evidence="1">Uncharacterized protein</fullName>
    </submittedName>
</protein>
<dbReference type="Proteomes" id="UP000324974">
    <property type="component" value="Chromosome"/>
</dbReference>
<evidence type="ECO:0000313" key="1">
    <source>
        <dbReference type="EMBL" id="QEL18514.1"/>
    </source>
</evidence>
<dbReference type="EMBL" id="CP042425">
    <property type="protein sequence ID" value="QEL18514.1"/>
    <property type="molecule type" value="Genomic_DNA"/>
</dbReference>
<dbReference type="RefSeq" id="WP_149113022.1">
    <property type="nucleotide sequence ID" value="NZ_CP042425.1"/>
</dbReference>
<evidence type="ECO:0000313" key="2">
    <source>
        <dbReference type="Proteomes" id="UP000324974"/>
    </source>
</evidence>
<dbReference type="KEGG" id="lrs:PX52LOC_05540"/>
<accession>A0A5C1AMT5</accession>